<keyword evidence="1" id="KW-1133">Transmembrane helix</keyword>
<feature type="transmembrane region" description="Helical" evidence="1">
    <location>
        <begin position="44"/>
        <end position="62"/>
    </location>
</feature>
<sequence length="94" mass="10565">MFPKLPNASKPFIIMAAGITSDYISSLIGISMDYVEMHPNYSPLNALIVFTLALAVLMLFFWRNRTMRIFVWACSLIPFIGIIHNLLVFAGIIA</sequence>
<keyword evidence="1" id="KW-0812">Transmembrane</keyword>
<dbReference type="AlphaFoldDB" id="A0A6M3JCC1"/>
<feature type="transmembrane region" description="Helical" evidence="1">
    <location>
        <begin position="69"/>
        <end position="93"/>
    </location>
</feature>
<evidence type="ECO:0000313" key="2">
    <source>
        <dbReference type="EMBL" id="QJA66597.1"/>
    </source>
</evidence>
<proteinExistence type="predicted"/>
<name>A0A6M3JCC1_9ZZZZ</name>
<keyword evidence="1" id="KW-0472">Membrane</keyword>
<reference evidence="2" key="1">
    <citation type="submission" date="2020-03" db="EMBL/GenBank/DDBJ databases">
        <title>The deep terrestrial virosphere.</title>
        <authorList>
            <person name="Holmfeldt K."/>
            <person name="Nilsson E."/>
            <person name="Simone D."/>
            <person name="Lopez-Fernandez M."/>
            <person name="Wu X."/>
            <person name="de Brujin I."/>
            <person name="Lundin D."/>
            <person name="Andersson A."/>
            <person name="Bertilsson S."/>
            <person name="Dopson M."/>
        </authorList>
    </citation>
    <scope>NUCLEOTIDE SEQUENCE</scope>
    <source>
        <strain evidence="2">MM415B00342</strain>
    </source>
</reference>
<gene>
    <name evidence="2" type="ORF">MM415B00342_0059</name>
</gene>
<evidence type="ECO:0008006" key="3">
    <source>
        <dbReference type="Google" id="ProtNLM"/>
    </source>
</evidence>
<organism evidence="2">
    <name type="scientific">viral metagenome</name>
    <dbReference type="NCBI Taxonomy" id="1070528"/>
    <lineage>
        <taxon>unclassified sequences</taxon>
        <taxon>metagenomes</taxon>
        <taxon>organismal metagenomes</taxon>
    </lineage>
</organism>
<evidence type="ECO:0000256" key="1">
    <source>
        <dbReference type="SAM" id="Phobius"/>
    </source>
</evidence>
<protein>
    <recommendedName>
        <fullName evidence="3">DUF5658 domain-containing protein</fullName>
    </recommendedName>
</protein>
<dbReference type="EMBL" id="MT141557">
    <property type="protein sequence ID" value="QJA66597.1"/>
    <property type="molecule type" value="Genomic_DNA"/>
</dbReference>
<accession>A0A6M3JCC1</accession>
<feature type="transmembrane region" description="Helical" evidence="1">
    <location>
        <begin position="12"/>
        <end position="32"/>
    </location>
</feature>